<feature type="compositionally biased region" description="Low complexity" evidence="1">
    <location>
        <begin position="202"/>
        <end position="231"/>
    </location>
</feature>
<feature type="region of interest" description="Disordered" evidence="1">
    <location>
        <begin position="125"/>
        <end position="313"/>
    </location>
</feature>
<gene>
    <name evidence="2" type="ORF">AVDCRST_MAG45-789</name>
</gene>
<feature type="non-terminal residue" evidence="2">
    <location>
        <position position="1"/>
    </location>
</feature>
<protein>
    <submittedName>
        <fullName evidence="2">Uncharacterized protein</fullName>
    </submittedName>
</protein>
<feature type="compositionally biased region" description="Low complexity" evidence="1">
    <location>
        <begin position="90"/>
        <end position="101"/>
    </location>
</feature>
<accession>A0A6J4SHG4</accession>
<dbReference type="AlphaFoldDB" id="A0A6J4SHG4"/>
<feature type="compositionally biased region" description="Basic and acidic residues" evidence="1">
    <location>
        <begin position="56"/>
        <end position="66"/>
    </location>
</feature>
<feature type="non-terminal residue" evidence="2">
    <location>
        <position position="346"/>
    </location>
</feature>
<name>A0A6J4SHG4_9ACTN</name>
<feature type="region of interest" description="Disordered" evidence="1">
    <location>
        <begin position="1"/>
        <end position="110"/>
    </location>
</feature>
<feature type="compositionally biased region" description="Low complexity" evidence="1">
    <location>
        <begin position="41"/>
        <end position="55"/>
    </location>
</feature>
<sequence length="346" mass="37665">VRAQPEERPPACPASGLGRLSLERPPGGPLGGPPRGRRLRSAGLPGLARHALARAGAHDRGRGLRDHPRRPRGGRRPADRLRPRARRQLAELARVPAARGARATRDRRRPARLRQLADAAGEHLDLLLRAHPRPPARDARDRRGRRGGQLHGRLRRGRAGHQLSGARRAAGARVCGRDLEHYPRPAADDDDVPGVGGHQLGRARPQPHRGGAAAPAPRRPLTGDAPSLAPAPRRPAGDHAGVERSGVHAGPRRPARLRLHRSPGRDPLPDAAHVGARGHDRSGGRRRRVRAPDRGLAQGRLRRDRPRSDARATAVVQRLPDGVRERGGWWRFRGCERALARGRLGL</sequence>
<proteinExistence type="predicted"/>
<feature type="compositionally biased region" description="Low complexity" evidence="1">
    <location>
        <begin position="16"/>
        <end position="25"/>
    </location>
</feature>
<reference evidence="2" key="1">
    <citation type="submission" date="2020-02" db="EMBL/GenBank/DDBJ databases">
        <authorList>
            <person name="Meier V. D."/>
        </authorList>
    </citation>
    <scope>NUCLEOTIDE SEQUENCE</scope>
    <source>
        <strain evidence="2">AVDCRST_MAG45</strain>
    </source>
</reference>
<feature type="compositionally biased region" description="Basic residues" evidence="1">
    <location>
        <begin position="250"/>
        <end position="262"/>
    </location>
</feature>
<dbReference type="EMBL" id="CADCVU010000068">
    <property type="protein sequence ID" value="CAA9491753.1"/>
    <property type="molecule type" value="Genomic_DNA"/>
</dbReference>
<organism evidence="2">
    <name type="scientific">uncultured Solirubrobacterales bacterium</name>
    <dbReference type="NCBI Taxonomy" id="768556"/>
    <lineage>
        <taxon>Bacteria</taxon>
        <taxon>Bacillati</taxon>
        <taxon>Actinomycetota</taxon>
        <taxon>Thermoleophilia</taxon>
        <taxon>Solirubrobacterales</taxon>
        <taxon>environmental samples</taxon>
    </lineage>
</organism>
<feature type="compositionally biased region" description="Basic residues" evidence="1">
    <location>
        <begin position="142"/>
        <end position="159"/>
    </location>
</feature>
<evidence type="ECO:0000313" key="2">
    <source>
        <dbReference type="EMBL" id="CAA9491753.1"/>
    </source>
</evidence>
<evidence type="ECO:0000256" key="1">
    <source>
        <dbReference type="SAM" id="MobiDB-lite"/>
    </source>
</evidence>
<feature type="compositionally biased region" description="Low complexity" evidence="1">
    <location>
        <begin position="160"/>
        <end position="174"/>
    </location>
</feature>
<feature type="compositionally biased region" description="Basic and acidic residues" evidence="1">
    <location>
        <begin position="235"/>
        <end position="246"/>
    </location>
</feature>
<feature type="compositionally biased region" description="Basic and acidic residues" evidence="1">
    <location>
        <begin position="175"/>
        <end position="187"/>
    </location>
</feature>